<proteinExistence type="predicted"/>
<evidence type="ECO:0000256" key="2">
    <source>
        <dbReference type="ARBA" id="ARBA00022692"/>
    </source>
</evidence>
<name>A0A3N0VLU7_9GAMM</name>
<keyword evidence="7" id="KW-1185">Reference proteome</keyword>
<comment type="subcellular location">
    <subcellularLocation>
        <location evidence="1">Membrane</location>
        <topology evidence="1">Single-pass membrane protein</topology>
    </subcellularLocation>
</comment>
<evidence type="ECO:0000256" key="4">
    <source>
        <dbReference type="ARBA" id="ARBA00023136"/>
    </source>
</evidence>
<keyword evidence="2" id="KW-0812">Transmembrane</keyword>
<gene>
    <name evidence="6" type="ORF">ED208_04310</name>
</gene>
<reference evidence="6 7" key="1">
    <citation type="submission" date="2018-10" db="EMBL/GenBank/DDBJ databases">
        <authorList>
            <person name="Chen W.-M."/>
        </authorList>
    </citation>
    <scope>NUCLEOTIDE SEQUENCE [LARGE SCALE GENOMIC DNA]</scope>
    <source>
        <strain evidence="6 7">THS-13</strain>
    </source>
</reference>
<evidence type="ECO:0000313" key="7">
    <source>
        <dbReference type="Proteomes" id="UP000282106"/>
    </source>
</evidence>
<keyword evidence="4" id="KW-0472">Membrane</keyword>
<accession>A0A3N0VLU7</accession>
<evidence type="ECO:0000259" key="5">
    <source>
        <dbReference type="Pfam" id="PF04357"/>
    </source>
</evidence>
<dbReference type="Pfam" id="PF04357">
    <property type="entry name" value="TamB"/>
    <property type="match status" value="1"/>
</dbReference>
<dbReference type="FunCoup" id="A0A3N0VLU7">
    <property type="interactions" value="49"/>
</dbReference>
<protein>
    <recommendedName>
        <fullName evidence="5">Translocation and assembly module TamB C-terminal domain-containing protein</fullName>
    </recommendedName>
</protein>
<dbReference type="InParanoid" id="A0A3N0VLU7"/>
<keyword evidence="3" id="KW-1133">Transmembrane helix</keyword>
<dbReference type="Proteomes" id="UP000282106">
    <property type="component" value="Unassembled WGS sequence"/>
</dbReference>
<sequence length="1133" mass="121213">MKKALHLLLTLLFALFGGSLVLTVVALAYLGVAGAPLAVELAQRLLPPGQLQVAEASGGLFGPLHLEGLVFENEAARLELDRLDLDWRPSRLHVGQLRISRFDAGHLRLTLKPTPPTPPEPLLTQLPLRLRVDDARLARFELFHSDDPPDTEPLVVSDLAARLRWRKERIHIERLSASHALSGPLLASGELVLEPEALRFEPLQLSGPGVVVVQGRLGLMGGESHLGLGARRLRWPLTGPAQVEMPQLRLGLHGVLTEAVQARIDLQGRLRAALPAEAQTTALEVGLTAGAQLSADQLRLDHLRLSGHGDQGGLSAQGRVQWSPALSVEAEARLEQLNPGLLFPDFPGQLNGLIAAHTLGDAARPQVQFSGRLRDSRLRGYPLTLELGGQAEAHDGETRLALDQLDLRSGSARLQLRGQLLPRLDAQAELAASDLRSLLPELAGALQLKVQAQGEPGNPALRAVGGAQKLRYQDQQLARLDLDIDYDPQRPSKAELRAEGLVSGDTHLQSLRLNLDGRAEQHRIGLDAQLSAPRSRLELSADGGLDLAQRRWRGQLSSSRLQPPLGAAWSQEAPAAVQLDAALQQLAQTCWRLDGSGRACLSLRRAPPLLHVEATLAGIDTAQFNGLLPEGLAVETVLDGQALVELRGSTPTRLDVQLQNRAGRLRLPGAPDQQLQAGQLSLRQDGGNWRAAAELRLDHLALSANASLPVRDSAFAELPLSGQVRLSVPELGWAEPLLPGVTQLAGRVQGDFSLGGSLGAPLVDGLLSLSDGQARIEAAGILLQELRAELRGGFDSPLQIEAGLRSGDGRLQVRGQADLRAQTVNLDIQGDQLQVANLPDARVWVSPQLHFERSAEAMSLAGEVLVPRAEITPRKLGGGVVSASSDQVIVGEEPREKSLPLAATVKVRLGDAVRFSGFGLKARIGGDLTVLEREGGSGTQAYGELQLLDAVYKAYGQDLQLSTGRILFNGPLDKPAVDLRAVRKPNDDVTVTLHVRGTLDKPSFDLSSSPVMTQEQQLGWLLLGRPLESGGDFSAAAAALSLGLAGGDQLAKKLTRGLGIDTISLGAEAGESSDQARFTVGKYLSPKLYVSYGVGLFANGNVLRLLYDLGKGFKLRTESGQEAGGDLLYSRER</sequence>
<dbReference type="GO" id="GO:0009306">
    <property type="term" value="P:protein secretion"/>
    <property type="evidence" value="ECO:0007669"/>
    <property type="project" value="InterPro"/>
</dbReference>
<evidence type="ECO:0000256" key="1">
    <source>
        <dbReference type="ARBA" id="ARBA00004167"/>
    </source>
</evidence>
<dbReference type="PANTHER" id="PTHR36985">
    <property type="entry name" value="TRANSLOCATION AND ASSEMBLY MODULE SUBUNIT TAMB"/>
    <property type="match status" value="1"/>
</dbReference>
<dbReference type="EMBL" id="RJVO01000001">
    <property type="protein sequence ID" value="ROH93752.1"/>
    <property type="molecule type" value="Genomic_DNA"/>
</dbReference>
<dbReference type="RefSeq" id="WP_123210608.1">
    <property type="nucleotide sequence ID" value="NZ_RJVO01000001.1"/>
</dbReference>
<dbReference type="GO" id="GO:0005886">
    <property type="term" value="C:plasma membrane"/>
    <property type="evidence" value="ECO:0007669"/>
    <property type="project" value="InterPro"/>
</dbReference>
<dbReference type="PANTHER" id="PTHR36985:SF1">
    <property type="entry name" value="TRANSLOCATION AND ASSEMBLY MODULE SUBUNIT TAMB"/>
    <property type="match status" value="1"/>
</dbReference>
<dbReference type="AlphaFoldDB" id="A0A3N0VLU7"/>
<organism evidence="6 7">
    <name type="scientific">Stagnimonas aquatica</name>
    <dbReference type="NCBI Taxonomy" id="2689987"/>
    <lineage>
        <taxon>Bacteria</taxon>
        <taxon>Pseudomonadati</taxon>
        <taxon>Pseudomonadota</taxon>
        <taxon>Gammaproteobacteria</taxon>
        <taxon>Nevskiales</taxon>
        <taxon>Nevskiaceae</taxon>
        <taxon>Stagnimonas</taxon>
    </lineage>
</organism>
<feature type="domain" description="Translocation and assembly module TamB C-terminal" evidence="5">
    <location>
        <begin position="806"/>
        <end position="1132"/>
    </location>
</feature>
<evidence type="ECO:0000313" key="6">
    <source>
        <dbReference type="EMBL" id="ROH93752.1"/>
    </source>
</evidence>
<dbReference type="GO" id="GO:0097347">
    <property type="term" value="C:TAM protein secretion complex"/>
    <property type="evidence" value="ECO:0007669"/>
    <property type="project" value="TreeGrafter"/>
</dbReference>
<dbReference type="InterPro" id="IPR007452">
    <property type="entry name" value="TamB_C"/>
</dbReference>
<evidence type="ECO:0000256" key="3">
    <source>
        <dbReference type="ARBA" id="ARBA00022989"/>
    </source>
</evidence>
<comment type="caution">
    <text evidence="6">The sequence shown here is derived from an EMBL/GenBank/DDBJ whole genome shotgun (WGS) entry which is preliminary data.</text>
</comment>